<dbReference type="OrthoDB" id="412600at2759"/>
<proteinExistence type="predicted"/>
<name>X6LGS4_RETFI</name>
<organism evidence="1 2">
    <name type="scientific">Reticulomyxa filosa</name>
    <dbReference type="NCBI Taxonomy" id="46433"/>
    <lineage>
        <taxon>Eukaryota</taxon>
        <taxon>Sar</taxon>
        <taxon>Rhizaria</taxon>
        <taxon>Retaria</taxon>
        <taxon>Foraminifera</taxon>
        <taxon>Monothalamids</taxon>
        <taxon>Reticulomyxidae</taxon>
        <taxon>Reticulomyxa</taxon>
    </lineage>
</organism>
<dbReference type="AlphaFoldDB" id="X6LGS4"/>
<evidence type="ECO:0000313" key="2">
    <source>
        <dbReference type="Proteomes" id="UP000023152"/>
    </source>
</evidence>
<gene>
    <name evidence="1" type="ORF">RFI_36864</name>
</gene>
<protein>
    <submittedName>
        <fullName evidence="1">Uncharacterized protein</fullName>
    </submittedName>
</protein>
<feature type="non-terminal residue" evidence="1">
    <location>
        <position position="1"/>
    </location>
</feature>
<accession>X6LGS4</accession>
<keyword evidence="2" id="KW-1185">Reference proteome</keyword>
<sequence>CKVTQFVCCCIFNFVEMQILEHQKGSLSFVYYYNFNTNGIFYWLGTNKGANMWQNPALCEYIRAYSSLAEDSKHARCVIGHKFIRYVTESKKQSWFVIEFKGIKSISTHYSLKFRLFLFTTYTFDIQCWRNWKFESSDGIMDCSRFNIYCKAVYVVDAPSEEDGPKCAKCLFKYWQDIVDILPEDDVGAARRAFHVVVSQHIGQELSGDTFAYSGDLDKQGLCCYWIGINFGTEELQNPVKCGLVVVRSNGWMNESVGVEAI</sequence>
<reference evidence="1 2" key="1">
    <citation type="journal article" date="2013" name="Curr. Biol.">
        <title>The Genome of the Foraminiferan Reticulomyxa filosa.</title>
        <authorList>
            <person name="Glockner G."/>
            <person name="Hulsmann N."/>
            <person name="Schleicher M."/>
            <person name="Noegel A.A."/>
            <person name="Eichinger L."/>
            <person name="Gallinger C."/>
            <person name="Pawlowski J."/>
            <person name="Sierra R."/>
            <person name="Euteneuer U."/>
            <person name="Pillet L."/>
            <person name="Moustafa A."/>
            <person name="Platzer M."/>
            <person name="Groth M."/>
            <person name="Szafranski K."/>
            <person name="Schliwa M."/>
        </authorList>
    </citation>
    <scope>NUCLEOTIDE SEQUENCE [LARGE SCALE GENOMIC DNA]</scope>
</reference>
<comment type="caution">
    <text evidence="1">The sequence shown here is derived from an EMBL/GenBank/DDBJ whole genome shotgun (WGS) entry which is preliminary data.</text>
</comment>
<evidence type="ECO:0000313" key="1">
    <source>
        <dbReference type="EMBL" id="ETO00576.1"/>
    </source>
</evidence>
<feature type="non-terminal residue" evidence="1">
    <location>
        <position position="262"/>
    </location>
</feature>
<dbReference type="Proteomes" id="UP000023152">
    <property type="component" value="Unassembled WGS sequence"/>
</dbReference>
<dbReference type="EMBL" id="ASPP01040659">
    <property type="protein sequence ID" value="ETO00576.1"/>
    <property type="molecule type" value="Genomic_DNA"/>
</dbReference>